<proteinExistence type="predicted"/>
<reference evidence="1" key="2">
    <citation type="submission" date="2020-11" db="EMBL/GenBank/DDBJ databases">
        <authorList>
            <person name="McCartney M.A."/>
            <person name="Auch B."/>
            <person name="Kono T."/>
            <person name="Mallez S."/>
            <person name="Becker A."/>
            <person name="Gohl D.M."/>
            <person name="Silverstein K.A.T."/>
            <person name="Koren S."/>
            <person name="Bechman K.B."/>
            <person name="Herman A."/>
            <person name="Abrahante J.E."/>
            <person name="Garbe J."/>
        </authorList>
    </citation>
    <scope>NUCLEOTIDE SEQUENCE</scope>
    <source>
        <strain evidence="1">Duluth1</strain>
        <tissue evidence="1">Whole animal</tissue>
    </source>
</reference>
<organism evidence="1 2">
    <name type="scientific">Dreissena polymorpha</name>
    <name type="common">Zebra mussel</name>
    <name type="synonym">Mytilus polymorpha</name>
    <dbReference type="NCBI Taxonomy" id="45954"/>
    <lineage>
        <taxon>Eukaryota</taxon>
        <taxon>Metazoa</taxon>
        <taxon>Spiralia</taxon>
        <taxon>Lophotrochozoa</taxon>
        <taxon>Mollusca</taxon>
        <taxon>Bivalvia</taxon>
        <taxon>Autobranchia</taxon>
        <taxon>Heteroconchia</taxon>
        <taxon>Euheterodonta</taxon>
        <taxon>Imparidentia</taxon>
        <taxon>Neoheterodontei</taxon>
        <taxon>Myida</taxon>
        <taxon>Dreissenoidea</taxon>
        <taxon>Dreissenidae</taxon>
        <taxon>Dreissena</taxon>
    </lineage>
</organism>
<comment type="caution">
    <text evidence="1">The sequence shown here is derived from an EMBL/GenBank/DDBJ whole genome shotgun (WGS) entry which is preliminary data.</text>
</comment>
<accession>A0A9D4LXN4</accession>
<reference evidence="1" key="1">
    <citation type="journal article" date="2019" name="bioRxiv">
        <title>The Genome of the Zebra Mussel, Dreissena polymorpha: A Resource for Invasive Species Research.</title>
        <authorList>
            <person name="McCartney M.A."/>
            <person name="Auch B."/>
            <person name="Kono T."/>
            <person name="Mallez S."/>
            <person name="Zhang Y."/>
            <person name="Obille A."/>
            <person name="Becker A."/>
            <person name="Abrahante J.E."/>
            <person name="Garbe J."/>
            <person name="Badalamenti J.P."/>
            <person name="Herman A."/>
            <person name="Mangelson H."/>
            <person name="Liachko I."/>
            <person name="Sullivan S."/>
            <person name="Sone E.D."/>
            <person name="Koren S."/>
            <person name="Silverstein K.A.T."/>
            <person name="Beckman K.B."/>
            <person name="Gohl D.M."/>
        </authorList>
    </citation>
    <scope>NUCLEOTIDE SEQUENCE</scope>
    <source>
        <strain evidence="1">Duluth1</strain>
        <tissue evidence="1">Whole animal</tissue>
    </source>
</reference>
<dbReference type="EMBL" id="JAIWYP010000002">
    <property type="protein sequence ID" value="KAH3864731.1"/>
    <property type="molecule type" value="Genomic_DNA"/>
</dbReference>
<name>A0A9D4LXN4_DREPO</name>
<protein>
    <submittedName>
        <fullName evidence="1">Uncharacterized protein</fullName>
    </submittedName>
</protein>
<evidence type="ECO:0000313" key="2">
    <source>
        <dbReference type="Proteomes" id="UP000828390"/>
    </source>
</evidence>
<sequence>MLGWSISTFHLKTARLRVKCKLLGFSTVTVTESPSDVTWVAILTWNQKDGLIRIITNTRGVAINCIQYNKSDEVTRCV</sequence>
<gene>
    <name evidence="1" type="ORF">DPMN_027757</name>
</gene>
<keyword evidence="2" id="KW-1185">Reference proteome</keyword>
<evidence type="ECO:0000313" key="1">
    <source>
        <dbReference type="EMBL" id="KAH3864731.1"/>
    </source>
</evidence>
<dbReference type="Proteomes" id="UP000828390">
    <property type="component" value="Unassembled WGS sequence"/>
</dbReference>
<dbReference type="AlphaFoldDB" id="A0A9D4LXN4"/>